<dbReference type="Proteomes" id="UP000558688">
    <property type="component" value="Unassembled WGS sequence"/>
</dbReference>
<dbReference type="GO" id="GO:0010436">
    <property type="term" value="F:carotenoid dioxygenase activity"/>
    <property type="evidence" value="ECO:0007669"/>
    <property type="project" value="TreeGrafter"/>
</dbReference>
<comment type="cofactor">
    <cofactor evidence="5">
        <name>Fe(2+)</name>
        <dbReference type="ChEBI" id="CHEBI:29033"/>
    </cofactor>
    <text evidence="5">Binds 1 Fe(2+) ion per subunit.</text>
</comment>
<feature type="binding site" evidence="5">
    <location>
        <position position="500"/>
    </location>
    <ligand>
        <name>Fe cation</name>
        <dbReference type="ChEBI" id="CHEBI:24875"/>
        <note>catalytic</note>
    </ligand>
</feature>
<protein>
    <recommendedName>
        <fullName evidence="9">Lignostilbene-alpha,beta-dioxygenase isozyme III</fullName>
    </recommendedName>
</protein>
<evidence type="ECO:0008006" key="9">
    <source>
        <dbReference type="Google" id="ProtNLM"/>
    </source>
</evidence>
<feature type="binding site" evidence="5">
    <location>
        <position position="239"/>
    </location>
    <ligand>
        <name>Fe cation</name>
        <dbReference type="ChEBI" id="CHEBI:24875"/>
        <note>catalytic</note>
    </ligand>
</feature>
<sequence length="519" mass="58969">MEGLSILRGNQTGNSGWPEAPTSFEPQAVGATLTGFQRPIRVEGEIYNLEVEGKIPKSIAGTFYRIMPDPAFPPFIKDDIWMNGDGVVSSFRVKNGHVDFKQRYVETEKLKAEKEARRALLGRYRNKFTDVIDFRVRTVANTTVFPFRDKIFALKEDGPPHAMDPVTLQTYGVWDFDGQWDSETFTAHPKYDTTTREMTAFGYEAKGVATKDILYGTFDKHGKMTEKVWFKAPVCGFQHEMAMTENYVLFPIIPSHCDLDRLKAGGSHWQWEPEQPYYIGVLPRRGAKTTDIKWFYGDNAYIGHVANAWEENGKIHLYMAYADGNVFGFFPDNEGKAPPPGTHPNTLARWVIDPESDQLHLPKPETVIGQDNEFYRVDDRFVGYKTRYIFGAINDHSNGGTDWDFVAQRIGGGFPPFNSIYKKDLSTGKIDVYSNGPYRLYQEPVFIPRSLEAEEADGYLIALTMNYEEMISELVILDTQDMSKHLALCRLPLKLRMGIHGSWVDDTDVDGHAEMPARA</sequence>
<keyword evidence="3" id="KW-0560">Oxidoreductase</keyword>
<reference evidence="7" key="1">
    <citation type="submission" date="2020-02" db="EMBL/GenBank/DDBJ databases">
        <title>Identification and distribution of gene clusters putatively required for synthesis of sphingolipid metabolism inhibitors in phylogenetically diverse species of the filamentous fungus Fusarium.</title>
        <authorList>
            <person name="Kim H.-S."/>
            <person name="Busman M."/>
            <person name="Brown D.W."/>
            <person name="Divon H."/>
            <person name="Uhlig S."/>
            <person name="Proctor R.H."/>
        </authorList>
    </citation>
    <scope>NUCLEOTIDE SEQUENCE [LARGE SCALE GENOMIC DNA]</scope>
    <source>
        <strain evidence="7">NRRL 39464</strain>
    </source>
</reference>
<evidence type="ECO:0000313" key="8">
    <source>
        <dbReference type="Proteomes" id="UP000558688"/>
    </source>
</evidence>
<dbReference type="AlphaFoldDB" id="A0A8H5A742"/>
<proteinExistence type="inferred from homology"/>
<gene>
    <name evidence="7" type="ORF">FOXYS1_10614</name>
</gene>
<dbReference type="GO" id="GO:0016121">
    <property type="term" value="P:carotene catabolic process"/>
    <property type="evidence" value="ECO:0007669"/>
    <property type="project" value="TreeGrafter"/>
</dbReference>
<evidence type="ECO:0000256" key="3">
    <source>
        <dbReference type="ARBA" id="ARBA00023002"/>
    </source>
</evidence>
<dbReference type="Pfam" id="PF03055">
    <property type="entry name" value="RPE65"/>
    <property type="match status" value="1"/>
</dbReference>
<evidence type="ECO:0000256" key="5">
    <source>
        <dbReference type="PIRSR" id="PIRSR604294-1"/>
    </source>
</evidence>
<dbReference type="GO" id="GO:0046872">
    <property type="term" value="F:metal ion binding"/>
    <property type="evidence" value="ECO:0007669"/>
    <property type="project" value="UniProtKB-KW"/>
</dbReference>
<dbReference type="PANTHER" id="PTHR10543:SF89">
    <property type="entry name" value="CAROTENOID 9,10(9',10')-CLEAVAGE DIOXYGENASE 1"/>
    <property type="match status" value="1"/>
</dbReference>
<keyword evidence="2 5" id="KW-0479">Metal-binding</keyword>
<keyword evidence="4 5" id="KW-0408">Iron</keyword>
<evidence type="ECO:0000256" key="4">
    <source>
        <dbReference type="ARBA" id="ARBA00023004"/>
    </source>
</evidence>
<organism evidence="7 8">
    <name type="scientific">Fusarium oxysporum</name>
    <name type="common">Fusarium vascular wilt</name>
    <dbReference type="NCBI Taxonomy" id="5507"/>
    <lineage>
        <taxon>Eukaryota</taxon>
        <taxon>Fungi</taxon>
        <taxon>Dikarya</taxon>
        <taxon>Ascomycota</taxon>
        <taxon>Pezizomycotina</taxon>
        <taxon>Sordariomycetes</taxon>
        <taxon>Hypocreomycetidae</taxon>
        <taxon>Hypocreales</taxon>
        <taxon>Nectriaceae</taxon>
        <taxon>Fusarium</taxon>
        <taxon>Fusarium oxysporum species complex</taxon>
    </lineage>
</organism>
<evidence type="ECO:0000256" key="2">
    <source>
        <dbReference type="ARBA" id="ARBA00022723"/>
    </source>
</evidence>
<feature type="region of interest" description="Disordered" evidence="6">
    <location>
        <begin position="1"/>
        <end position="24"/>
    </location>
</feature>
<feature type="binding site" evidence="5">
    <location>
        <position position="188"/>
    </location>
    <ligand>
        <name>Fe cation</name>
        <dbReference type="ChEBI" id="CHEBI:24875"/>
        <note>catalytic</note>
    </ligand>
</feature>
<comment type="similarity">
    <text evidence="1">Belongs to the carotenoid oxygenase family.</text>
</comment>
<evidence type="ECO:0000256" key="1">
    <source>
        <dbReference type="ARBA" id="ARBA00006787"/>
    </source>
</evidence>
<dbReference type="EMBL" id="JAAFOW010001897">
    <property type="protein sequence ID" value="KAF5258796.1"/>
    <property type="molecule type" value="Genomic_DNA"/>
</dbReference>
<evidence type="ECO:0000313" key="7">
    <source>
        <dbReference type="EMBL" id="KAF5258796.1"/>
    </source>
</evidence>
<accession>A0A8H5A742</accession>
<dbReference type="PANTHER" id="PTHR10543">
    <property type="entry name" value="BETA-CAROTENE DIOXYGENASE"/>
    <property type="match status" value="1"/>
</dbReference>
<name>A0A8H5A742_FUSOX</name>
<dbReference type="InterPro" id="IPR004294">
    <property type="entry name" value="Carotenoid_Oase"/>
</dbReference>
<feature type="binding site" evidence="5">
    <location>
        <position position="304"/>
    </location>
    <ligand>
        <name>Fe cation</name>
        <dbReference type="ChEBI" id="CHEBI:24875"/>
        <note>catalytic</note>
    </ligand>
</feature>
<comment type="caution">
    <text evidence="7">The sequence shown here is derived from an EMBL/GenBank/DDBJ whole genome shotgun (WGS) entry which is preliminary data.</text>
</comment>
<evidence type="ECO:0000256" key="6">
    <source>
        <dbReference type="SAM" id="MobiDB-lite"/>
    </source>
</evidence>